<dbReference type="GO" id="GO:0003723">
    <property type="term" value="F:RNA binding"/>
    <property type="evidence" value="ECO:0007669"/>
    <property type="project" value="UniProtKB-KW"/>
</dbReference>
<dbReference type="Gene3D" id="3.10.290.10">
    <property type="entry name" value="RNA-binding S4 domain"/>
    <property type="match status" value="1"/>
</dbReference>
<keyword evidence="8" id="KW-1185">Reference proteome</keyword>
<dbReference type="AlphaFoldDB" id="A0A449B0G8"/>
<dbReference type="PROSITE" id="PS01149">
    <property type="entry name" value="PSI_RSU"/>
    <property type="match status" value="1"/>
</dbReference>
<protein>
    <recommendedName>
        <fullName evidence="5">Pseudouridine synthase</fullName>
        <ecNumber evidence="5">5.4.99.-</ecNumber>
    </recommendedName>
</protein>
<dbReference type="PANTHER" id="PTHR47683">
    <property type="entry name" value="PSEUDOURIDINE SYNTHASE FAMILY PROTEIN-RELATED"/>
    <property type="match status" value="1"/>
</dbReference>
<evidence type="ECO:0000256" key="5">
    <source>
        <dbReference type="RuleBase" id="RU003887"/>
    </source>
</evidence>
<reference evidence="7 8" key="1">
    <citation type="submission" date="2019-01" db="EMBL/GenBank/DDBJ databases">
        <authorList>
            <consortium name="Pathogen Informatics"/>
        </authorList>
    </citation>
    <scope>NUCLEOTIDE SEQUENCE [LARGE SCALE GENOMIC DNA]</scope>
    <source>
        <strain evidence="7 8">NCTC10186</strain>
        <plasmid evidence="8">2</plasmid>
    </source>
</reference>
<dbReference type="Gene3D" id="3.30.70.580">
    <property type="entry name" value="Pseudouridine synthase I, catalytic domain, N-terminal subdomain"/>
    <property type="match status" value="1"/>
</dbReference>
<keyword evidence="3 5" id="KW-0413">Isomerase</keyword>
<evidence type="ECO:0000313" key="8">
    <source>
        <dbReference type="Proteomes" id="UP000289862"/>
    </source>
</evidence>
<keyword evidence="7" id="KW-0614">Plasmid</keyword>
<dbReference type="Pfam" id="PF00849">
    <property type="entry name" value="PseudoU_synth_2"/>
    <property type="match status" value="1"/>
</dbReference>
<dbReference type="GO" id="GO:0005829">
    <property type="term" value="C:cytosol"/>
    <property type="evidence" value="ECO:0007669"/>
    <property type="project" value="UniProtKB-ARBA"/>
</dbReference>
<dbReference type="InterPro" id="IPR042092">
    <property type="entry name" value="PsdUridine_s_RsuA/RluB/E/F_cat"/>
</dbReference>
<proteinExistence type="inferred from homology"/>
<dbReference type="Gene3D" id="3.30.70.1560">
    <property type="entry name" value="Alpha-L RNA-binding motif"/>
    <property type="match status" value="1"/>
</dbReference>
<accession>A0A449B0G8</accession>
<dbReference type="InterPro" id="IPR020103">
    <property type="entry name" value="PsdUridine_synth_cat_dom_sf"/>
</dbReference>
<evidence type="ECO:0000259" key="6">
    <source>
        <dbReference type="Pfam" id="PF00849"/>
    </source>
</evidence>
<dbReference type="PROSITE" id="PS50889">
    <property type="entry name" value="S4"/>
    <property type="match status" value="1"/>
</dbReference>
<dbReference type="CDD" id="cd02553">
    <property type="entry name" value="PseudoU_synth_RsuA"/>
    <property type="match status" value="1"/>
</dbReference>
<dbReference type="KEGG" id="mgal:NCTC10186_00757"/>
<sequence>MQKKLIKLLVQNTNFSRKQILQFFKNQEVTIDGQVVNQDFENFIGTEIKIQGQEIYSWWTIYLAINKPTGYVCANIDNLHSTIFEILEPKYRNIQNLHTVGRLDKDTTGLLLVTNDGQWTHSLTSPKKHVEKVYLVTVDQKIDSALISHFAQGVQIGPNEITRPGQLEIISSNQAFLTIDEGKFHQVKRMFKTFNYQVTNLKRVQYGKLKLTDLNLKEGQTLLLSQAQIEQIKK</sequence>
<evidence type="ECO:0000256" key="2">
    <source>
        <dbReference type="ARBA" id="ARBA00022884"/>
    </source>
</evidence>
<dbReference type="SUPFAM" id="SSF55120">
    <property type="entry name" value="Pseudouridine synthase"/>
    <property type="match status" value="1"/>
</dbReference>
<dbReference type="Proteomes" id="UP000289862">
    <property type="component" value="Plasmid 2"/>
</dbReference>
<dbReference type="EMBL" id="LR215032">
    <property type="protein sequence ID" value="VEU73260.1"/>
    <property type="molecule type" value="Genomic_DNA"/>
</dbReference>
<dbReference type="InterPro" id="IPR000748">
    <property type="entry name" value="PsdUridine_synth_RsuA/RluB/E/F"/>
</dbReference>
<dbReference type="FunFam" id="3.30.70.1560:FF:000001">
    <property type="entry name" value="Pseudouridine synthase"/>
    <property type="match status" value="1"/>
</dbReference>
<geneLocation type="plasmid" evidence="7 8">
    <name>2</name>
</geneLocation>
<evidence type="ECO:0000256" key="3">
    <source>
        <dbReference type="ARBA" id="ARBA00023235"/>
    </source>
</evidence>
<feature type="domain" description="Pseudouridine synthase RsuA/RluA-like" evidence="6">
    <location>
        <begin position="62"/>
        <end position="192"/>
    </location>
</feature>
<dbReference type="InterPro" id="IPR006145">
    <property type="entry name" value="PsdUridine_synth_RsuA/RluA"/>
</dbReference>
<dbReference type="GO" id="GO:0140098">
    <property type="term" value="F:catalytic activity, acting on RNA"/>
    <property type="evidence" value="ECO:0007669"/>
    <property type="project" value="UniProtKB-ARBA"/>
</dbReference>
<organism evidence="7 8">
    <name type="scientific">Mycoplasmopsis gallopavonis</name>
    <dbReference type="NCBI Taxonomy" id="76629"/>
    <lineage>
        <taxon>Bacteria</taxon>
        <taxon>Bacillati</taxon>
        <taxon>Mycoplasmatota</taxon>
        <taxon>Mycoplasmoidales</taxon>
        <taxon>Metamycoplasmataceae</taxon>
        <taxon>Mycoplasmopsis</taxon>
    </lineage>
</organism>
<dbReference type="EC" id="5.4.99.-" evidence="5"/>
<dbReference type="NCBIfam" id="TIGR00093">
    <property type="entry name" value="pseudouridine synthase"/>
    <property type="match status" value="1"/>
</dbReference>
<evidence type="ECO:0000256" key="1">
    <source>
        <dbReference type="ARBA" id="ARBA00008348"/>
    </source>
</evidence>
<keyword evidence="2 4" id="KW-0694">RNA-binding</keyword>
<name>A0A449B0G8_9BACT</name>
<dbReference type="InterPro" id="IPR018496">
    <property type="entry name" value="PsdUridine_synth_RsuA/RluB_CS"/>
</dbReference>
<dbReference type="RefSeq" id="WP_119571960.1">
    <property type="nucleotide sequence ID" value="NZ_LR215032.1"/>
</dbReference>
<dbReference type="InterPro" id="IPR020094">
    <property type="entry name" value="TruA/RsuA/RluB/E/F_N"/>
</dbReference>
<dbReference type="GO" id="GO:0001522">
    <property type="term" value="P:pseudouridine synthesis"/>
    <property type="evidence" value="ECO:0007669"/>
    <property type="project" value="InterPro"/>
</dbReference>
<dbReference type="OrthoDB" id="9807213at2"/>
<dbReference type="InterPro" id="IPR036986">
    <property type="entry name" value="S4_RNA-bd_sf"/>
</dbReference>
<evidence type="ECO:0000313" key="7">
    <source>
        <dbReference type="EMBL" id="VEU73260.1"/>
    </source>
</evidence>
<dbReference type="InterPro" id="IPR050343">
    <property type="entry name" value="RsuA_PseudoU_synthase"/>
</dbReference>
<evidence type="ECO:0000256" key="4">
    <source>
        <dbReference type="PROSITE-ProRule" id="PRU00182"/>
    </source>
</evidence>
<comment type="similarity">
    <text evidence="1 5">Belongs to the pseudouridine synthase RsuA family.</text>
</comment>
<dbReference type="PANTHER" id="PTHR47683:SF4">
    <property type="entry name" value="PSEUDOURIDINE SYNTHASE"/>
    <property type="match status" value="1"/>
</dbReference>
<dbReference type="GO" id="GO:0006364">
    <property type="term" value="P:rRNA processing"/>
    <property type="evidence" value="ECO:0007669"/>
    <property type="project" value="UniProtKB-ARBA"/>
</dbReference>
<gene>
    <name evidence="7" type="primary">MCYN0788</name>
    <name evidence="7" type="ORF">NCTC10186_00757</name>
</gene>
<dbReference type="GO" id="GO:0009982">
    <property type="term" value="F:pseudouridine synthase activity"/>
    <property type="evidence" value="ECO:0007669"/>
    <property type="project" value="InterPro"/>
</dbReference>